<dbReference type="GO" id="GO:0048544">
    <property type="term" value="P:recognition of pollen"/>
    <property type="evidence" value="ECO:0007669"/>
    <property type="project" value="InterPro"/>
</dbReference>
<evidence type="ECO:0000256" key="16">
    <source>
        <dbReference type="ARBA" id="ARBA00023170"/>
    </source>
</evidence>
<keyword evidence="15" id="KW-1015">Disulfide bond</keyword>
<comment type="catalytic activity">
    <reaction evidence="19">
        <text>L-seryl-[protein] + ATP = O-phospho-L-seryl-[protein] + ADP + H(+)</text>
        <dbReference type="Rhea" id="RHEA:17989"/>
        <dbReference type="Rhea" id="RHEA-COMP:9863"/>
        <dbReference type="Rhea" id="RHEA-COMP:11604"/>
        <dbReference type="ChEBI" id="CHEBI:15378"/>
        <dbReference type="ChEBI" id="CHEBI:29999"/>
        <dbReference type="ChEBI" id="CHEBI:30616"/>
        <dbReference type="ChEBI" id="CHEBI:83421"/>
        <dbReference type="ChEBI" id="CHEBI:456216"/>
        <dbReference type="EC" id="2.7.11.1"/>
    </reaction>
</comment>
<keyword evidence="6 25" id="KW-0808">Transferase</keyword>
<evidence type="ECO:0000256" key="19">
    <source>
        <dbReference type="ARBA" id="ARBA00048679"/>
    </source>
</evidence>
<keyword evidence="3" id="KW-1003">Cell membrane</keyword>
<feature type="binding site" evidence="20">
    <location>
        <position position="559"/>
    </location>
    <ligand>
        <name>ATP</name>
        <dbReference type="ChEBI" id="CHEBI:30616"/>
    </ligand>
</feature>
<organism evidence="25 26">
    <name type="scientific">Apostasia shenzhenica</name>
    <dbReference type="NCBI Taxonomy" id="1088818"/>
    <lineage>
        <taxon>Eukaryota</taxon>
        <taxon>Viridiplantae</taxon>
        <taxon>Streptophyta</taxon>
        <taxon>Embryophyta</taxon>
        <taxon>Tracheophyta</taxon>
        <taxon>Spermatophyta</taxon>
        <taxon>Magnoliopsida</taxon>
        <taxon>Liliopsida</taxon>
        <taxon>Asparagales</taxon>
        <taxon>Orchidaceae</taxon>
        <taxon>Apostasioideae</taxon>
        <taxon>Apostasia</taxon>
    </lineage>
</organism>
<dbReference type="InterPro" id="IPR003609">
    <property type="entry name" value="Pan_app"/>
</dbReference>
<evidence type="ECO:0000259" key="24">
    <source>
        <dbReference type="PROSITE" id="PS50948"/>
    </source>
</evidence>
<dbReference type="InterPro" id="IPR000858">
    <property type="entry name" value="S_locus_glycoprot_dom"/>
</dbReference>
<feature type="transmembrane region" description="Helical" evidence="21">
    <location>
        <begin position="476"/>
        <end position="496"/>
    </location>
</feature>
<evidence type="ECO:0000256" key="2">
    <source>
        <dbReference type="ARBA" id="ARBA00012513"/>
    </source>
</evidence>
<protein>
    <recommendedName>
        <fullName evidence="2">non-specific serine/threonine protein kinase</fullName>
        <ecNumber evidence="2">2.7.11.1</ecNumber>
    </recommendedName>
</protein>
<dbReference type="InterPro" id="IPR011009">
    <property type="entry name" value="Kinase-like_dom_sf"/>
</dbReference>
<dbReference type="PROSITE" id="PS00107">
    <property type="entry name" value="PROTEIN_KINASE_ATP"/>
    <property type="match status" value="1"/>
</dbReference>
<dbReference type="FunFam" id="1.10.510.10:FF:000537">
    <property type="entry name" value="Putative receptor-like protein kinase"/>
    <property type="match status" value="1"/>
</dbReference>
<evidence type="ECO:0000256" key="12">
    <source>
        <dbReference type="ARBA" id="ARBA00022840"/>
    </source>
</evidence>
<evidence type="ECO:0000256" key="1">
    <source>
        <dbReference type="ARBA" id="ARBA00004251"/>
    </source>
</evidence>
<dbReference type="Pfam" id="PF00069">
    <property type="entry name" value="Pkinase"/>
    <property type="match status" value="1"/>
</dbReference>
<keyword evidence="7 21" id="KW-0812">Transmembrane</keyword>
<dbReference type="GO" id="GO:0106310">
    <property type="term" value="F:protein serine kinase activity"/>
    <property type="evidence" value="ECO:0007669"/>
    <property type="project" value="RHEA"/>
</dbReference>
<dbReference type="Pfam" id="PF08276">
    <property type="entry name" value="PAN_2"/>
    <property type="match status" value="1"/>
</dbReference>
<dbReference type="OrthoDB" id="643280at2759"/>
<keyword evidence="12 20" id="KW-0067">ATP-binding</keyword>
<accession>A0A2I0AA30</accession>
<evidence type="ECO:0000256" key="14">
    <source>
        <dbReference type="ARBA" id="ARBA00023136"/>
    </source>
</evidence>
<keyword evidence="16 25" id="KW-0675">Receptor</keyword>
<evidence type="ECO:0000256" key="3">
    <source>
        <dbReference type="ARBA" id="ARBA00022475"/>
    </source>
</evidence>
<keyword evidence="8" id="KW-0732">Signal</keyword>
<dbReference type="CDD" id="cd01098">
    <property type="entry name" value="PAN_AP_plant"/>
    <property type="match status" value="1"/>
</dbReference>
<dbReference type="FunFam" id="3.30.200.20:FF:000370">
    <property type="entry name" value="Receptor-like protein kinase 4"/>
    <property type="match status" value="1"/>
</dbReference>
<sequence length="952" mass="106792">MMHSSLISKTQSEYLISTLKHINPLQYHSSTVFSQLPSTIFFLYLCLSFPAITYGSSATDSISFGTSITGNKTIVSKGGTFALGFFTPGKSQRSYIGIWYFKRPERAVVWVANREKPVSNSSLSELKITQDGNLAIFDESKTQVWSSDLKSKAFNSTSAVLLDTGNIELVNTSEPSVILWQSFDHPTDTWLPGARMGWNAETKQYMTLVSWKSLDDPAPGYYSYGLDPRGKDQLVQMWNGTEIYWSSGIWNGEYFNSVPEMTRNNVYNYTYFQKEKYLVYSLFRTDILTRLVADITGKGVQWAWVSNSPGWTAAWTQPKEQCQIFSFCGPFSVCIETGELPCSCLKGFEPASSLDWDSKIWNGGCVRKTRLQCGNNASAAVEKDKFFGMPNMELPSHPVSLAAENEEVCELGCLSNCSCTAYSYLGNACMIWKGDIRNLKPAISNSANDSGTVLFLRLAASELKSSDSKLSKKEKIGIALGSVAGFACISVIVFLLTRRFRRGKLIALFKKDKASSLIIFRYSTIQILTKNFTDKLGGGGFGSVYKGLLPDSTPIAVKKLEREGQGEKQFRAEVSTMGRIQHVNLVRLRGFCCEGDKRLLVYDYMPNGSLDHHLFCASSKNPLPWRERYQIAIGTARGLAYLHEQCRECIIHCDIKPENILIGEDFRPKIADFGMAKLMGREVSRVLTTMRGTVGYLAPEWISGLPITPKADVYGFGMVLFELMSGRRNLAQAAAHGDEEEEEEDQKSLSYFPVMAGKKLAEGDVASLLDERLEGNADLQELDRACRVACCTLIDVDYAHCEYSLFLNRPLAELRPPDKHLAPRRQAWVENQHLVGWKNNEDPSPGLFYLEIDPNEKLQYIILWNGTKSYWSSGPWNGEIFSGVPEMISAYEYNFDFEFINNATKAYFTYTVNSNDVISRNIMDVSGQLKQLTWVPASQKNMITQATATQLW</sequence>
<evidence type="ECO:0000256" key="9">
    <source>
        <dbReference type="ARBA" id="ARBA00022734"/>
    </source>
</evidence>
<keyword evidence="9 25" id="KW-0430">Lectin</keyword>
<dbReference type="CDD" id="cd00028">
    <property type="entry name" value="B_lectin"/>
    <property type="match status" value="1"/>
</dbReference>
<dbReference type="SMART" id="SM00473">
    <property type="entry name" value="PAN_AP"/>
    <property type="match status" value="1"/>
</dbReference>
<evidence type="ECO:0000256" key="8">
    <source>
        <dbReference type="ARBA" id="ARBA00022729"/>
    </source>
</evidence>
<keyword evidence="11 25" id="KW-0418">Kinase</keyword>
<keyword evidence="5" id="KW-0597">Phosphoprotein</keyword>
<feature type="domain" description="Apple" evidence="24">
    <location>
        <begin position="373"/>
        <end position="459"/>
    </location>
</feature>
<evidence type="ECO:0000313" key="25">
    <source>
        <dbReference type="EMBL" id="PKA52398.1"/>
    </source>
</evidence>
<dbReference type="Gene3D" id="1.10.510.10">
    <property type="entry name" value="Transferase(Phosphotransferase) domain 1"/>
    <property type="match status" value="1"/>
</dbReference>
<dbReference type="SMART" id="SM00220">
    <property type="entry name" value="S_TKc"/>
    <property type="match status" value="1"/>
</dbReference>
<dbReference type="GO" id="GO:0005886">
    <property type="term" value="C:plasma membrane"/>
    <property type="evidence" value="ECO:0007669"/>
    <property type="project" value="UniProtKB-SubCell"/>
</dbReference>
<keyword evidence="13 21" id="KW-1133">Transmembrane helix</keyword>
<dbReference type="Pfam" id="PF00954">
    <property type="entry name" value="S_locus_glycop"/>
    <property type="match status" value="2"/>
</dbReference>
<dbReference type="GO" id="GO:0004674">
    <property type="term" value="F:protein serine/threonine kinase activity"/>
    <property type="evidence" value="ECO:0007669"/>
    <property type="project" value="UniProtKB-KW"/>
</dbReference>
<keyword evidence="4" id="KW-0723">Serine/threonine-protein kinase</keyword>
<dbReference type="GO" id="GO:0005524">
    <property type="term" value="F:ATP binding"/>
    <property type="evidence" value="ECO:0007669"/>
    <property type="project" value="UniProtKB-UniRule"/>
</dbReference>
<dbReference type="PANTHER" id="PTHR47974:SF19">
    <property type="entry name" value="RECEPTOR-LIKE SERINE_THREONINE-PROTEIN KINASE"/>
    <property type="match status" value="1"/>
</dbReference>
<gene>
    <name evidence="25" type="ORF">AXF42_Ash019781</name>
</gene>
<evidence type="ECO:0000256" key="17">
    <source>
        <dbReference type="ARBA" id="ARBA00023180"/>
    </source>
</evidence>
<dbReference type="SMART" id="SM00108">
    <property type="entry name" value="B_lectin"/>
    <property type="match status" value="1"/>
</dbReference>
<proteinExistence type="predicted"/>
<dbReference type="CDD" id="cd14066">
    <property type="entry name" value="STKc_IRAK"/>
    <property type="match status" value="1"/>
</dbReference>
<dbReference type="PROSITE" id="PS50011">
    <property type="entry name" value="PROTEIN_KINASE_DOM"/>
    <property type="match status" value="1"/>
</dbReference>
<evidence type="ECO:0000256" key="10">
    <source>
        <dbReference type="ARBA" id="ARBA00022741"/>
    </source>
</evidence>
<evidence type="ECO:0000256" key="7">
    <source>
        <dbReference type="ARBA" id="ARBA00022692"/>
    </source>
</evidence>
<dbReference type="PROSITE" id="PS50948">
    <property type="entry name" value="PAN"/>
    <property type="match status" value="1"/>
</dbReference>
<dbReference type="EMBL" id="KZ452007">
    <property type="protein sequence ID" value="PKA52398.1"/>
    <property type="molecule type" value="Genomic_DNA"/>
</dbReference>
<dbReference type="GO" id="GO:0051707">
    <property type="term" value="P:response to other organism"/>
    <property type="evidence" value="ECO:0007669"/>
    <property type="project" value="UniProtKB-ARBA"/>
</dbReference>
<evidence type="ECO:0000256" key="18">
    <source>
        <dbReference type="ARBA" id="ARBA00047899"/>
    </source>
</evidence>
<dbReference type="EC" id="2.7.11.1" evidence="2"/>
<dbReference type="STRING" id="1088818.A0A2I0AA30"/>
<dbReference type="InterPro" id="IPR000719">
    <property type="entry name" value="Prot_kinase_dom"/>
</dbReference>
<evidence type="ECO:0000259" key="22">
    <source>
        <dbReference type="PROSITE" id="PS50011"/>
    </source>
</evidence>
<evidence type="ECO:0000259" key="23">
    <source>
        <dbReference type="PROSITE" id="PS50927"/>
    </source>
</evidence>
<reference evidence="25 26" key="1">
    <citation type="journal article" date="2017" name="Nature">
        <title>The Apostasia genome and the evolution of orchids.</title>
        <authorList>
            <person name="Zhang G.Q."/>
            <person name="Liu K.W."/>
            <person name="Li Z."/>
            <person name="Lohaus R."/>
            <person name="Hsiao Y.Y."/>
            <person name="Niu S.C."/>
            <person name="Wang J.Y."/>
            <person name="Lin Y.C."/>
            <person name="Xu Q."/>
            <person name="Chen L.J."/>
            <person name="Yoshida K."/>
            <person name="Fujiwara S."/>
            <person name="Wang Z.W."/>
            <person name="Zhang Y.Q."/>
            <person name="Mitsuda N."/>
            <person name="Wang M."/>
            <person name="Liu G.H."/>
            <person name="Pecoraro L."/>
            <person name="Huang H.X."/>
            <person name="Xiao X.J."/>
            <person name="Lin M."/>
            <person name="Wu X.Y."/>
            <person name="Wu W.L."/>
            <person name="Chen Y.Y."/>
            <person name="Chang S.B."/>
            <person name="Sakamoto S."/>
            <person name="Ohme-Takagi M."/>
            <person name="Yagi M."/>
            <person name="Zeng S.J."/>
            <person name="Shen C.Y."/>
            <person name="Yeh C.M."/>
            <person name="Luo Y.B."/>
            <person name="Tsai W.C."/>
            <person name="Van de Peer Y."/>
            <person name="Liu Z.J."/>
        </authorList>
    </citation>
    <scope>NUCLEOTIDE SEQUENCE [LARGE SCALE GENOMIC DNA]</scope>
    <source>
        <strain evidence="26">cv. Shenzhen</strain>
        <tissue evidence="25">Stem</tissue>
    </source>
</reference>
<evidence type="ECO:0000256" key="5">
    <source>
        <dbReference type="ARBA" id="ARBA00022553"/>
    </source>
</evidence>
<feature type="domain" description="Protein kinase" evidence="22">
    <location>
        <begin position="530"/>
        <end position="806"/>
    </location>
</feature>
<keyword evidence="26" id="KW-1185">Reference proteome</keyword>
<dbReference type="Proteomes" id="UP000236161">
    <property type="component" value="Unassembled WGS sequence"/>
</dbReference>
<dbReference type="Pfam" id="PF01453">
    <property type="entry name" value="B_lectin"/>
    <property type="match status" value="1"/>
</dbReference>
<evidence type="ECO:0000256" key="6">
    <source>
        <dbReference type="ARBA" id="ARBA00022679"/>
    </source>
</evidence>
<keyword evidence="10 20" id="KW-0547">Nucleotide-binding</keyword>
<dbReference type="Gene3D" id="3.30.200.20">
    <property type="entry name" value="Phosphorylase Kinase, domain 1"/>
    <property type="match status" value="1"/>
</dbReference>
<comment type="catalytic activity">
    <reaction evidence="18">
        <text>L-threonyl-[protein] + ATP = O-phospho-L-threonyl-[protein] + ADP + H(+)</text>
        <dbReference type="Rhea" id="RHEA:46608"/>
        <dbReference type="Rhea" id="RHEA-COMP:11060"/>
        <dbReference type="Rhea" id="RHEA-COMP:11605"/>
        <dbReference type="ChEBI" id="CHEBI:15378"/>
        <dbReference type="ChEBI" id="CHEBI:30013"/>
        <dbReference type="ChEBI" id="CHEBI:30616"/>
        <dbReference type="ChEBI" id="CHEBI:61977"/>
        <dbReference type="ChEBI" id="CHEBI:456216"/>
        <dbReference type="EC" id="2.7.11.1"/>
    </reaction>
</comment>
<dbReference type="Gene3D" id="2.90.10.10">
    <property type="entry name" value="Bulb-type lectin domain"/>
    <property type="match status" value="1"/>
</dbReference>
<dbReference type="InterPro" id="IPR036426">
    <property type="entry name" value="Bulb-type_lectin_dom_sf"/>
</dbReference>
<dbReference type="InterPro" id="IPR017441">
    <property type="entry name" value="Protein_kinase_ATP_BS"/>
</dbReference>
<evidence type="ECO:0000256" key="4">
    <source>
        <dbReference type="ARBA" id="ARBA00022527"/>
    </source>
</evidence>
<dbReference type="FunFam" id="2.90.10.10:FF:000005">
    <property type="entry name" value="G-type lectin S-receptor-like serine/threonine-protein kinase"/>
    <property type="match status" value="1"/>
</dbReference>
<dbReference type="PROSITE" id="PS00108">
    <property type="entry name" value="PROTEIN_KINASE_ST"/>
    <property type="match status" value="1"/>
</dbReference>
<keyword evidence="17" id="KW-0325">Glycoprotein</keyword>
<evidence type="ECO:0000256" key="21">
    <source>
        <dbReference type="SAM" id="Phobius"/>
    </source>
</evidence>
<name>A0A2I0AA30_9ASPA</name>
<evidence type="ECO:0000256" key="13">
    <source>
        <dbReference type="ARBA" id="ARBA00022989"/>
    </source>
</evidence>
<keyword evidence="14 21" id="KW-0472">Membrane</keyword>
<feature type="domain" description="Bulb-type lectin" evidence="23">
    <location>
        <begin position="59"/>
        <end position="182"/>
    </location>
</feature>
<evidence type="ECO:0000313" key="26">
    <source>
        <dbReference type="Proteomes" id="UP000236161"/>
    </source>
</evidence>
<comment type="subcellular location">
    <subcellularLocation>
        <location evidence="1">Cell membrane</location>
        <topology evidence="1">Single-pass type I membrane protein</topology>
    </subcellularLocation>
</comment>
<dbReference type="PROSITE" id="PS50927">
    <property type="entry name" value="BULB_LECTIN"/>
    <property type="match status" value="1"/>
</dbReference>
<dbReference type="GO" id="GO:0030246">
    <property type="term" value="F:carbohydrate binding"/>
    <property type="evidence" value="ECO:0007669"/>
    <property type="project" value="UniProtKB-KW"/>
</dbReference>
<evidence type="ECO:0000256" key="15">
    <source>
        <dbReference type="ARBA" id="ARBA00023157"/>
    </source>
</evidence>
<dbReference type="SUPFAM" id="SSF56112">
    <property type="entry name" value="Protein kinase-like (PK-like)"/>
    <property type="match status" value="1"/>
</dbReference>
<dbReference type="InterPro" id="IPR008271">
    <property type="entry name" value="Ser/Thr_kinase_AS"/>
</dbReference>
<dbReference type="AlphaFoldDB" id="A0A2I0AA30"/>
<evidence type="ECO:0000256" key="11">
    <source>
        <dbReference type="ARBA" id="ARBA00022777"/>
    </source>
</evidence>
<evidence type="ECO:0000256" key="20">
    <source>
        <dbReference type="PROSITE-ProRule" id="PRU10141"/>
    </source>
</evidence>
<dbReference type="PANTHER" id="PTHR47974">
    <property type="entry name" value="OS07G0415500 PROTEIN"/>
    <property type="match status" value="1"/>
</dbReference>
<dbReference type="InterPro" id="IPR001480">
    <property type="entry name" value="Bulb-type_lectin_dom"/>
</dbReference>
<dbReference type="SUPFAM" id="SSF51110">
    <property type="entry name" value="alpha-D-mannose-specific plant lectins"/>
    <property type="match status" value="1"/>
</dbReference>